<dbReference type="Proteomes" id="UP001530293">
    <property type="component" value="Unassembled WGS sequence"/>
</dbReference>
<evidence type="ECO:0000313" key="3">
    <source>
        <dbReference type="EMBL" id="KAL3763169.1"/>
    </source>
</evidence>
<feature type="transmembrane region" description="Helical" evidence="2">
    <location>
        <begin position="198"/>
        <end position="221"/>
    </location>
</feature>
<feature type="transmembrane region" description="Helical" evidence="2">
    <location>
        <begin position="285"/>
        <end position="312"/>
    </location>
</feature>
<keyword evidence="4" id="KW-1185">Reference proteome</keyword>
<evidence type="ECO:0000313" key="4">
    <source>
        <dbReference type="Proteomes" id="UP001530293"/>
    </source>
</evidence>
<evidence type="ECO:0000256" key="1">
    <source>
        <dbReference type="SAM" id="MobiDB-lite"/>
    </source>
</evidence>
<comment type="caution">
    <text evidence="3">The sequence shown here is derived from an EMBL/GenBank/DDBJ whole genome shotgun (WGS) entry which is preliminary data.</text>
</comment>
<proteinExistence type="predicted"/>
<dbReference type="PANTHER" id="PTHR34370:SF1">
    <property type="entry name" value="OS04G0600100 PROTEIN"/>
    <property type="match status" value="1"/>
</dbReference>
<sequence>MNHVRHLPPPSTSDFHHHPRRVVSIMVDRSRSNNLSHNSKERRQPSASSLVTNTTTTMMNLAVICLLMVMGNLFNIAYVSGFSTIPISSSRPMISAIHSKSLDQQRRQVNSIKLFRTHTSQLSLATPNDESDDRERDMDDNNTNNSNNNTNLQEDESSEIESLAVVQTDNSLISNIKDFLTNKAKFNRESLSKLGMSALLAYGFVSNVSGVIAVSCAWFIFCKRTGVSPMAPGQKPAFLAMYAGFTVMLNIIRPARFALSMAISPYFERIRKSIQRRFGVSPKGAAVLMIVFINLMGTCSLMALGVGLASLLSGVPVWATK</sequence>
<keyword evidence="2" id="KW-1133">Transmembrane helix</keyword>
<gene>
    <name evidence="3" type="ORF">ACHAWU_006194</name>
</gene>
<dbReference type="EMBL" id="JALLBG020000126">
    <property type="protein sequence ID" value="KAL3763169.1"/>
    <property type="molecule type" value="Genomic_DNA"/>
</dbReference>
<feature type="region of interest" description="Disordered" evidence="1">
    <location>
        <begin position="122"/>
        <end position="159"/>
    </location>
</feature>
<feature type="compositionally biased region" description="Low complexity" evidence="1">
    <location>
        <begin position="141"/>
        <end position="151"/>
    </location>
</feature>
<organism evidence="3 4">
    <name type="scientific">Discostella pseudostelligera</name>
    <dbReference type="NCBI Taxonomy" id="259834"/>
    <lineage>
        <taxon>Eukaryota</taxon>
        <taxon>Sar</taxon>
        <taxon>Stramenopiles</taxon>
        <taxon>Ochrophyta</taxon>
        <taxon>Bacillariophyta</taxon>
        <taxon>Coscinodiscophyceae</taxon>
        <taxon>Thalassiosirophycidae</taxon>
        <taxon>Stephanodiscales</taxon>
        <taxon>Stephanodiscaceae</taxon>
        <taxon>Discostella</taxon>
    </lineage>
</organism>
<evidence type="ECO:0000256" key="2">
    <source>
        <dbReference type="SAM" id="Phobius"/>
    </source>
</evidence>
<keyword evidence="2" id="KW-0812">Transmembrane</keyword>
<feature type="transmembrane region" description="Helical" evidence="2">
    <location>
        <begin position="61"/>
        <end position="85"/>
    </location>
</feature>
<dbReference type="PANTHER" id="PTHR34370">
    <property type="entry name" value="OS04G0600100 PROTEIN"/>
    <property type="match status" value="1"/>
</dbReference>
<accession>A0ABD3MK39</accession>
<feature type="region of interest" description="Disordered" evidence="1">
    <location>
        <begin position="31"/>
        <end position="51"/>
    </location>
</feature>
<name>A0ABD3MK39_9STRA</name>
<keyword evidence="2" id="KW-0472">Membrane</keyword>
<reference evidence="3 4" key="1">
    <citation type="submission" date="2024-10" db="EMBL/GenBank/DDBJ databases">
        <title>Updated reference genomes for cyclostephanoid diatoms.</title>
        <authorList>
            <person name="Roberts W.R."/>
            <person name="Alverson A.J."/>
        </authorList>
    </citation>
    <scope>NUCLEOTIDE SEQUENCE [LARGE SCALE GENOMIC DNA]</scope>
    <source>
        <strain evidence="3 4">AJA232-27</strain>
    </source>
</reference>
<protein>
    <submittedName>
        <fullName evidence="3">Uncharacterized protein</fullName>
    </submittedName>
</protein>
<dbReference type="AlphaFoldDB" id="A0ABD3MK39"/>
<feature type="transmembrane region" description="Helical" evidence="2">
    <location>
        <begin position="241"/>
        <end position="264"/>
    </location>
</feature>